<dbReference type="InterPro" id="IPR002545">
    <property type="entry name" value="CheW-lke_dom"/>
</dbReference>
<keyword evidence="8" id="KW-0418">Kinase</keyword>
<dbReference type="CDD" id="cd00088">
    <property type="entry name" value="HPT"/>
    <property type="match status" value="1"/>
</dbReference>
<dbReference type="Gene3D" id="2.30.30.40">
    <property type="entry name" value="SH3 Domains"/>
    <property type="match status" value="1"/>
</dbReference>
<evidence type="ECO:0000256" key="9">
    <source>
        <dbReference type="ARBA" id="ARBA00022840"/>
    </source>
</evidence>
<dbReference type="FunFam" id="3.30.565.10:FF:000016">
    <property type="entry name" value="Chemotaxis protein CheA, putative"/>
    <property type="match status" value="1"/>
</dbReference>
<feature type="domain" description="HPt" evidence="16">
    <location>
        <begin position="3"/>
        <end position="110"/>
    </location>
</feature>
<dbReference type="InterPro" id="IPR003594">
    <property type="entry name" value="HATPase_dom"/>
</dbReference>
<evidence type="ECO:0000256" key="5">
    <source>
        <dbReference type="ARBA" id="ARBA00022553"/>
    </source>
</evidence>
<dbReference type="RefSeq" id="WP_126188469.1">
    <property type="nucleotide sequence ID" value="NZ_RWYU02000001.1"/>
</dbReference>
<keyword evidence="5 12" id="KW-0597">Phosphoprotein</keyword>
<evidence type="ECO:0000256" key="3">
    <source>
        <dbReference type="ARBA" id="ARBA00021495"/>
    </source>
</evidence>
<dbReference type="InterPro" id="IPR051315">
    <property type="entry name" value="Bact_Chemotaxis_CheA"/>
</dbReference>
<comment type="caution">
    <text evidence="17">The sequence shown here is derived from an EMBL/GenBank/DDBJ whole genome shotgun (WGS) entry which is preliminary data.</text>
</comment>
<dbReference type="SMART" id="SM00260">
    <property type="entry name" value="CheW"/>
    <property type="match status" value="1"/>
</dbReference>
<dbReference type="SMART" id="SM00073">
    <property type="entry name" value="HPT"/>
    <property type="match status" value="1"/>
</dbReference>
<accession>A0A482U746</accession>
<dbReference type="InterPro" id="IPR004105">
    <property type="entry name" value="CheA-like_dim"/>
</dbReference>
<dbReference type="Gene3D" id="1.10.287.560">
    <property type="entry name" value="Histidine kinase CheA-like, homodimeric domain"/>
    <property type="match status" value="1"/>
</dbReference>
<dbReference type="EC" id="2.7.13.3" evidence="2"/>
<evidence type="ECO:0000256" key="6">
    <source>
        <dbReference type="ARBA" id="ARBA00022679"/>
    </source>
</evidence>
<dbReference type="InterPro" id="IPR037257">
    <property type="entry name" value="T2SS_E_N_sf"/>
</dbReference>
<dbReference type="OrthoDB" id="9803176at2"/>
<dbReference type="GO" id="GO:0005524">
    <property type="term" value="F:ATP binding"/>
    <property type="evidence" value="ECO:0007669"/>
    <property type="project" value="UniProtKB-KW"/>
</dbReference>
<dbReference type="InterPro" id="IPR036890">
    <property type="entry name" value="HATPase_C_sf"/>
</dbReference>
<evidence type="ECO:0000259" key="15">
    <source>
        <dbReference type="PROSITE" id="PS50851"/>
    </source>
</evidence>
<dbReference type="InterPro" id="IPR005467">
    <property type="entry name" value="His_kinase_dom"/>
</dbReference>
<name>A0A482U746_9PSED</name>
<dbReference type="SUPFAM" id="SSF47384">
    <property type="entry name" value="Homodimeric domain of signal transducing histidine kinase"/>
    <property type="match status" value="1"/>
</dbReference>
<dbReference type="AlphaFoldDB" id="A0A482U746"/>
<evidence type="ECO:0000256" key="2">
    <source>
        <dbReference type="ARBA" id="ARBA00012438"/>
    </source>
</evidence>
<evidence type="ECO:0000256" key="13">
    <source>
        <dbReference type="SAM" id="MobiDB-lite"/>
    </source>
</evidence>
<dbReference type="Pfam" id="PF02518">
    <property type="entry name" value="HATPase_c"/>
    <property type="match status" value="1"/>
</dbReference>
<dbReference type="GO" id="GO:0000155">
    <property type="term" value="F:phosphorelay sensor kinase activity"/>
    <property type="evidence" value="ECO:0007669"/>
    <property type="project" value="InterPro"/>
</dbReference>
<dbReference type="PROSITE" id="PS50109">
    <property type="entry name" value="HIS_KIN"/>
    <property type="match status" value="1"/>
</dbReference>
<dbReference type="Proteomes" id="UP000282800">
    <property type="component" value="Unassembled WGS sequence"/>
</dbReference>
<evidence type="ECO:0000256" key="11">
    <source>
        <dbReference type="ARBA" id="ARBA00035100"/>
    </source>
</evidence>
<sequence>MLNDQQWSQLLLSFVEEAHDLAKQAEEYLLQLEQTPTDEDAINGLFRAMHTLKGSAGLFSLTPLVNFTHHLESLLMKVREGQQALTPVLLDLLLRGLDEVNAMVELIDADSGELVVDEARHAGLIAALTSHDDSQLIPLTTIEPDTCKSFGRLDKCASCDQEAAWHISLRLQPEILGNGFDPASFLRYLARLGDILQLELIDDALPALAEMDPESCYLGMEIDLCTTAGKAEIEDVFEFIRDFCTLRILPPNAALEDYLRLIHELPETDQKIGRILVASGLLTELELDQALRLQAADTQQPRPLGSVLVEQGMVPAQGVNAALAKQQTVREKRNQENSQIRVAAHKLDELINLVGELVISAAGAQLRAQLKGDAACIESTQTVNLHVEQIREAALKLRMIEIGDTFNRFHRVVRDVSQQLGKDIRLEIQGADTELDKAVIDRLADPLTHLVRNAIDHGIEPADQRLAAGKSAEGHLRLDAYHESGMIVIEVADDGHGLNTRRIREKAVARGLIDAQANLSDHDVQMLIFAAGFSTADNVSDLSGRGVGMDVVRSAIDALRGTIEIDSRPGEGCTFRIRLPLTLAIIDGFLISLGDDYFVIPLDMVTECLELEADQLDGAAYGYLDLRGRPLPCLSLAAHFKLREAPSKRRNIIVVSHGRQQAGLIVDHLHGELQTVIKPLGQLFQHLQGIGGSTILGSGQVALILDIPSLFRHLHTHVEASPADLRTSQPRQIAAGQQGETPCNSSAT</sequence>
<dbReference type="GO" id="GO:0006935">
    <property type="term" value="P:chemotaxis"/>
    <property type="evidence" value="ECO:0007669"/>
    <property type="project" value="UniProtKB-KW"/>
</dbReference>
<feature type="domain" description="Histidine kinase" evidence="14">
    <location>
        <begin position="342"/>
        <end position="583"/>
    </location>
</feature>
<feature type="modified residue" description="Phosphohistidine" evidence="12">
    <location>
        <position position="50"/>
    </location>
</feature>
<dbReference type="InterPro" id="IPR008207">
    <property type="entry name" value="Sig_transdc_His_kin_Hpt_dom"/>
</dbReference>
<reference evidence="17 18" key="1">
    <citation type="submission" date="2019-01" db="EMBL/GenBank/DDBJ databases">
        <title>High-quality draft genome of. Pseudomonas songnenensis str. L103, a full-fledged denitrifier isolated from 100 meters deep aquifer in a heavily nitrogen fertilized agricultural area.</title>
        <authorList>
            <person name="Liu M."/>
            <person name="Liu B."/>
        </authorList>
    </citation>
    <scope>NUCLEOTIDE SEQUENCE [LARGE SCALE GENOMIC DNA]</scope>
    <source>
        <strain evidence="17 18">L103</strain>
    </source>
</reference>
<protein>
    <recommendedName>
        <fullName evidence="3">Chemotaxis protein CheA</fullName>
        <ecNumber evidence="2">2.7.13.3</ecNumber>
    </recommendedName>
</protein>
<comment type="function">
    <text evidence="11">Involved in the transmission of sensory signals from the chemoreceptors to the flagellar motors. CheA is autophosphorylated; it can transfer its phosphate group to either CheB or CheY.</text>
</comment>
<dbReference type="SUPFAM" id="SSF160246">
    <property type="entry name" value="EspE N-terminal domain-like"/>
    <property type="match status" value="1"/>
</dbReference>
<evidence type="ECO:0000256" key="8">
    <source>
        <dbReference type="ARBA" id="ARBA00022777"/>
    </source>
</evidence>
<gene>
    <name evidence="17" type="ORF">EJA06_001570</name>
</gene>
<evidence type="ECO:0000256" key="4">
    <source>
        <dbReference type="ARBA" id="ARBA00022500"/>
    </source>
</evidence>
<evidence type="ECO:0000313" key="18">
    <source>
        <dbReference type="Proteomes" id="UP000282800"/>
    </source>
</evidence>
<keyword evidence="7" id="KW-0547">Nucleotide-binding</keyword>
<dbReference type="GO" id="GO:0005737">
    <property type="term" value="C:cytoplasm"/>
    <property type="evidence" value="ECO:0007669"/>
    <property type="project" value="InterPro"/>
</dbReference>
<dbReference type="InterPro" id="IPR036061">
    <property type="entry name" value="CheW-like_dom_sf"/>
</dbReference>
<dbReference type="EMBL" id="RWYU02000001">
    <property type="protein sequence ID" value="RYJ63953.1"/>
    <property type="molecule type" value="Genomic_DNA"/>
</dbReference>
<evidence type="ECO:0000256" key="1">
    <source>
        <dbReference type="ARBA" id="ARBA00000085"/>
    </source>
</evidence>
<feature type="region of interest" description="Disordered" evidence="13">
    <location>
        <begin position="722"/>
        <end position="748"/>
    </location>
</feature>
<comment type="catalytic activity">
    <reaction evidence="1">
        <text>ATP + protein L-histidine = ADP + protein N-phospho-L-histidine.</text>
        <dbReference type="EC" id="2.7.13.3"/>
    </reaction>
</comment>
<dbReference type="InterPro" id="IPR037006">
    <property type="entry name" value="CheA-like_homodim_sf"/>
</dbReference>
<dbReference type="Pfam" id="PF01584">
    <property type="entry name" value="CheW"/>
    <property type="match status" value="1"/>
</dbReference>
<organism evidence="17 18">
    <name type="scientific">Pseudomonas songnenensis</name>
    <dbReference type="NCBI Taxonomy" id="1176259"/>
    <lineage>
        <taxon>Bacteria</taxon>
        <taxon>Pseudomonadati</taxon>
        <taxon>Pseudomonadota</taxon>
        <taxon>Gammaproteobacteria</taxon>
        <taxon>Pseudomonadales</taxon>
        <taxon>Pseudomonadaceae</taxon>
        <taxon>Pseudomonas</taxon>
    </lineage>
</organism>
<evidence type="ECO:0000256" key="12">
    <source>
        <dbReference type="PROSITE-ProRule" id="PRU00110"/>
    </source>
</evidence>
<evidence type="ECO:0000259" key="14">
    <source>
        <dbReference type="PROSITE" id="PS50109"/>
    </source>
</evidence>
<keyword evidence="6" id="KW-0808">Transferase</keyword>
<evidence type="ECO:0000256" key="7">
    <source>
        <dbReference type="ARBA" id="ARBA00022741"/>
    </source>
</evidence>
<dbReference type="PROSITE" id="PS50894">
    <property type="entry name" value="HPT"/>
    <property type="match status" value="1"/>
</dbReference>
<dbReference type="CDD" id="cd16916">
    <property type="entry name" value="HATPase_CheA-like"/>
    <property type="match status" value="1"/>
</dbReference>
<feature type="domain" description="CheW-like" evidence="15">
    <location>
        <begin position="585"/>
        <end position="716"/>
    </location>
</feature>
<feature type="compositionally biased region" description="Polar residues" evidence="13">
    <location>
        <begin position="738"/>
        <end position="748"/>
    </location>
</feature>
<dbReference type="InterPro" id="IPR036641">
    <property type="entry name" value="HPT_dom_sf"/>
</dbReference>
<dbReference type="PANTHER" id="PTHR43395:SF10">
    <property type="entry name" value="CHEMOTAXIS PROTEIN CHEA"/>
    <property type="match status" value="1"/>
</dbReference>
<dbReference type="SUPFAM" id="SSF47226">
    <property type="entry name" value="Histidine-containing phosphotransfer domain, HPT domain"/>
    <property type="match status" value="1"/>
</dbReference>
<evidence type="ECO:0000313" key="17">
    <source>
        <dbReference type="EMBL" id="RYJ63953.1"/>
    </source>
</evidence>
<dbReference type="InterPro" id="IPR036097">
    <property type="entry name" value="HisK_dim/P_sf"/>
</dbReference>
<dbReference type="PRINTS" id="PR00344">
    <property type="entry name" value="BCTRLSENSOR"/>
</dbReference>
<dbReference type="Pfam" id="PF01627">
    <property type="entry name" value="Hpt"/>
    <property type="match status" value="1"/>
</dbReference>
<dbReference type="Gene3D" id="3.30.565.10">
    <property type="entry name" value="Histidine kinase-like ATPase, C-terminal domain"/>
    <property type="match status" value="1"/>
</dbReference>
<evidence type="ECO:0000256" key="10">
    <source>
        <dbReference type="ARBA" id="ARBA00023012"/>
    </source>
</evidence>
<proteinExistence type="predicted"/>
<dbReference type="InterPro" id="IPR004358">
    <property type="entry name" value="Sig_transdc_His_kin-like_C"/>
</dbReference>
<dbReference type="PROSITE" id="PS50851">
    <property type="entry name" value="CHEW"/>
    <property type="match status" value="1"/>
</dbReference>
<evidence type="ECO:0000259" key="16">
    <source>
        <dbReference type="PROSITE" id="PS50894"/>
    </source>
</evidence>
<dbReference type="SMART" id="SM01231">
    <property type="entry name" value="H-kinase_dim"/>
    <property type="match status" value="1"/>
</dbReference>
<keyword evidence="4" id="KW-0145">Chemotaxis</keyword>
<keyword evidence="9" id="KW-0067">ATP-binding</keyword>
<dbReference type="PANTHER" id="PTHR43395">
    <property type="entry name" value="SENSOR HISTIDINE KINASE CHEA"/>
    <property type="match status" value="1"/>
</dbReference>
<dbReference type="Gene3D" id="1.20.120.160">
    <property type="entry name" value="HPT domain"/>
    <property type="match status" value="1"/>
</dbReference>
<dbReference type="SUPFAM" id="SSF55874">
    <property type="entry name" value="ATPase domain of HSP90 chaperone/DNA topoisomerase II/histidine kinase"/>
    <property type="match status" value="1"/>
</dbReference>
<keyword evidence="10" id="KW-0902">Two-component regulatory system</keyword>
<dbReference type="SUPFAM" id="SSF50341">
    <property type="entry name" value="CheW-like"/>
    <property type="match status" value="1"/>
</dbReference>
<dbReference type="Pfam" id="PF02895">
    <property type="entry name" value="H-kinase_dim"/>
    <property type="match status" value="1"/>
</dbReference>
<dbReference type="SMART" id="SM00387">
    <property type="entry name" value="HATPase_c"/>
    <property type="match status" value="1"/>
</dbReference>